<dbReference type="EMBL" id="CAJVCH010039006">
    <property type="protein sequence ID" value="CAG7716492.1"/>
    <property type="molecule type" value="Genomic_DNA"/>
</dbReference>
<comment type="caution">
    <text evidence="1">The sequence shown here is derived from an EMBL/GenBank/DDBJ whole genome shotgun (WGS) entry which is preliminary data.</text>
</comment>
<proteinExistence type="predicted"/>
<dbReference type="Proteomes" id="UP000708208">
    <property type="component" value="Unassembled WGS sequence"/>
</dbReference>
<evidence type="ECO:0000313" key="1">
    <source>
        <dbReference type="EMBL" id="CAG7716492.1"/>
    </source>
</evidence>
<gene>
    <name evidence="1" type="ORF">AFUS01_LOCUS5999</name>
</gene>
<protein>
    <submittedName>
        <fullName evidence="1">Uncharacterized protein</fullName>
    </submittedName>
</protein>
<accession>A0A8J2NS67</accession>
<keyword evidence="2" id="KW-1185">Reference proteome</keyword>
<reference evidence="1" key="1">
    <citation type="submission" date="2021-06" db="EMBL/GenBank/DDBJ databases">
        <authorList>
            <person name="Hodson N. C."/>
            <person name="Mongue J. A."/>
            <person name="Jaron S. K."/>
        </authorList>
    </citation>
    <scope>NUCLEOTIDE SEQUENCE</scope>
</reference>
<sequence>VSEDRLPVAWGGKNVDSVLNGSLAANDNTSPDFVRGNVPGSGSHAVGLGIPESGPAMRRSYLNW</sequence>
<dbReference type="AlphaFoldDB" id="A0A8J2NS67"/>
<organism evidence="1 2">
    <name type="scientific">Allacma fusca</name>
    <dbReference type="NCBI Taxonomy" id="39272"/>
    <lineage>
        <taxon>Eukaryota</taxon>
        <taxon>Metazoa</taxon>
        <taxon>Ecdysozoa</taxon>
        <taxon>Arthropoda</taxon>
        <taxon>Hexapoda</taxon>
        <taxon>Collembola</taxon>
        <taxon>Symphypleona</taxon>
        <taxon>Sminthuridae</taxon>
        <taxon>Allacma</taxon>
    </lineage>
</organism>
<evidence type="ECO:0000313" key="2">
    <source>
        <dbReference type="Proteomes" id="UP000708208"/>
    </source>
</evidence>
<name>A0A8J2NS67_9HEXA</name>
<feature type="non-terminal residue" evidence="1">
    <location>
        <position position="1"/>
    </location>
</feature>